<dbReference type="InterPro" id="IPR036680">
    <property type="entry name" value="SPOR-like_sf"/>
</dbReference>
<dbReference type="GO" id="GO:0000270">
    <property type="term" value="P:peptidoglycan metabolic process"/>
    <property type="evidence" value="ECO:0007669"/>
    <property type="project" value="UniProtKB-UniRule"/>
</dbReference>
<dbReference type="PROSITE" id="PS51257">
    <property type="entry name" value="PROKAR_LIPOPROTEIN"/>
    <property type="match status" value="1"/>
</dbReference>
<dbReference type="InterPro" id="IPR034718">
    <property type="entry name" value="RlpA"/>
</dbReference>
<dbReference type="GO" id="GO:0008932">
    <property type="term" value="F:lytic endotransglycosylase activity"/>
    <property type="evidence" value="ECO:0007669"/>
    <property type="project" value="UniProtKB-UniRule"/>
</dbReference>
<evidence type="ECO:0000256" key="6">
    <source>
        <dbReference type="SAM" id="MobiDB-lite"/>
    </source>
</evidence>
<dbReference type="EMBL" id="JACHGB010000005">
    <property type="protein sequence ID" value="MBB5272565.1"/>
    <property type="molecule type" value="Genomic_DNA"/>
</dbReference>
<gene>
    <name evidence="4" type="primary">rlpA</name>
    <name evidence="9" type="ORF">HNQ70_002588</name>
</gene>
<evidence type="ECO:0000256" key="3">
    <source>
        <dbReference type="ARBA" id="ARBA00023316"/>
    </source>
</evidence>
<evidence type="ECO:0000256" key="4">
    <source>
        <dbReference type="HAMAP-Rule" id="MF_02071"/>
    </source>
</evidence>
<evidence type="ECO:0000313" key="10">
    <source>
        <dbReference type="Proteomes" id="UP000532440"/>
    </source>
</evidence>
<feature type="domain" description="SPOR" evidence="8">
    <location>
        <begin position="289"/>
        <end position="368"/>
    </location>
</feature>
<dbReference type="Pfam" id="PF05036">
    <property type="entry name" value="SPOR"/>
    <property type="match status" value="1"/>
</dbReference>
<dbReference type="PANTHER" id="PTHR34183">
    <property type="entry name" value="ENDOLYTIC PEPTIDOGLYCAN TRANSGLYCOSYLASE RLPA"/>
    <property type="match status" value="1"/>
</dbReference>
<dbReference type="InterPro" id="IPR012997">
    <property type="entry name" value="RplA"/>
</dbReference>
<dbReference type="EC" id="4.2.2.-" evidence="4"/>
<feature type="region of interest" description="Disordered" evidence="6">
    <location>
        <begin position="30"/>
        <end position="49"/>
    </location>
</feature>
<keyword evidence="4" id="KW-0472">Membrane</keyword>
<dbReference type="Pfam" id="PF03330">
    <property type="entry name" value="DPBB_1"/>
    <property type="match status" value="1"/>
</dbReference>
<accession>A0A7W8HK00</accession>
<evidence type="ECO:0000259" key="8">
    <source>
        <dbReference type="PROSITE" id="PS51724"/>
    </source>
</evidence>
<evidence type="ECO:0000313" key="9">
    <source>
        <dbReference type="EMBL" id="MBB5272565.1"/>
    </source>
</evidence>
<comment type="function">
    <text evidence="4">Lytic transglycosylase with a strong preference for naked glycan strands that lack stem peptides.</text>
</comment>
<sequence length="368" mass="37410">MASLLRTAGRARGAVLLGLALLVGACASPGPGGSPSPAPRGGGYYQDDGPGAGAPVDLDAIPDAVPRAEPLLARANRPYEVFGRRYVPMTRLEPYRSRGAASWYGRKYHGRQTSSGEVYDMYGMTAAHPTLPLPSYVRVTHQGNGRSVVVRVNDRGPFLNDRVIDLSWTAAAKLGFVQAGSAEVEVELLGAVEVPAAVAANSANSANASPVLAGGSALDGPPLITMSPVAAPAPDVQAPAAFSQPPSRAVPGASAASAAPAASAATATPAVPAAPAAPAVPAAPAAPAAAGGPGLFLQFGALTSLDGAQAMRERIGREFGWLAQRLQVRADGGLFKVDAGPWAGRDEALAAAERIRHSSVFRPFPVAR</sequence>
<dbReference type="NCBIfam" id="TIGR00413">
    <property type="entry name" value="rlpA"/>
    <property type="match status" value="1"/>
</dbReference>
<dbReference type="PANTHER" id="PTHR34183:SF1">
    <property type="entry name" value="ENDOLYTIC PEPTIDOGLYCAN TRANSGLYCOSYLASE RLPA"/>
    <property type="match status" value="1"/>
</dbReference>
<dbReference type="InterPro" id="IPR009009">
    <property type="entry name" value="RlpA-like_DPBB"/>
</dbReference>
<dbReference type="AlphaFoldDB" id="A0A7W8HK00"/>
<dbReference type="Gene3D" id="3.30.70.1070">
    <property type="entry name" value="Sporulation related repeat"/>
    <property type="match status" value="1"/>
</dbReference>
<dbReference type="CDD" id="cd22268">
    <property type="entry name" value="DPBB_RlpA-like"/>
    <property type="match status" value="1"/>
</dbReference>
<dbReference type="PROSITE" id="PS51724">
    <property type="entry name" value="SPOR"/>
    <property type="match status" value="1"/>
</dbReference>
<organism evidence="9 10">
    <name type="scientific">Quisquiliibacterium transsilvanicum</name>
    <dbReference type="NCBI Taxonomy" id="1549638"/>
    <lineage>
        <taxon>Bacteria</taxon>
        <taxon>Pseudomonadati</taxon>
        <taxon>Pseudomonadota</taxon>
        <taxon>Betaproteobacteria</taxon>
        <taxon>Burkholderiales</taxon>
        <taxon>Burkholderiaceae</taxon>
        <taxon>Quisquiliibacterium</taxon>
    </lineage>
</organism>
<evidence type="ECO:0000256" key="2">
    <source>
        <dbReference type="ARBA" id="ARBA00023239"/>
    </source>
</evidence>
<keyword evidence="1 7" id="KW-0732">Signal</keyword>
<comment type="subcellular location">
    <subcellularLocation>
        <location evidence="4">Cell membrane</location>
        <topology evidence="4">Lipid-anchor</topology>
    </subcellularLocation>
</comment>
<keyword evidence="3 4" id="KW-0961">Cell wall biogenesis/degradation</keyword>
<dbReference type="SUPFAM" id="SSF110997">
    <property type="entry name" value="Sporulation related repeat"/>
    <property type="match status" value="1"/>
</dbReference>
<reference evidence="9 10" key="1">
    <citation type="submission" date="2020-08" db="EMBL/GenBank/DDBJ databases">
        <title>Genomic Encyclopedia of Type Strains, Phase IV (KMG-IV): sequencing the most valuable type-strain genomes for metagenomic binning, comparative biology and taxonomic classification.</title>
        <authorList>
            <person name="Goeker M."/>
        </authorList>
    </citation>
    <scope>NUCLEOTIDE SEQUENCE [LARGE SCALE GENOMIC DNA]</scope>
    <source>
        <strain evidence="9 10">DSM 29781</strain>
    </source>
</reference>
<dbReference type="GO" id="GO:0042834">
    <property type="term" value="F:peptidoglycan binding"/>
    <property type="evidence" value="ECO:0007669"/>
    <property type="project" value="InterPro"/>
</dbReference>
<dbReference type="InterPro" id="IPR036908">
    <property type="entry name" value="RlpA-like_sf"/>
</dbReference>
<dbReference type="Proteomes" id="UP000532440">
    <property type="component" value="Unassembled WGS sequence"/>
</dbReference>
<keyword evidence="4" id="KW-0564">Palmitate</keyword>
<proteinExistence type="inferred from homology"/>
<dbReference type="Gene3D" id="2.40.40.10">
    <property type="entry name" value="RlpA-like domain"/>
    <property type="match status" value="1"/>
</dbReference>
<evidence type="ECO:0000256" key="7">
    <source>
        <dbReference type="SAM" id="SignalP"/>
    </source>
</evidence>
<evidence type="ECO:0000256" key="5">
    <source>
        <dbReference type="RuleBase" id="RU003495"/>
    </source>
</evidence>
<keyword evidence="2 4" id="KW-0456">Lyase</keyword>
<protein>
    <recommendedName>
        <fullName evidence="4">Endolytic peptidoglycan transglycosylase RlpA</fullName>
        <ecNumber evidence="4">4.2.2.-</ecNumber>
    </recommendedName>
</protein>
<keyword evidence="4 9" id="KW-0449">Lipoprotein</keyword>
<dbReference type="InterPro" id="IPR007730">
    <property type="entry name" value="SPOR-like_dom"/>
</dbReference>
<feature type="signal peptide" evidence="7">
    <location>
        <begin position="1"/>
        <end position="27"/>
    </location>
</feature>
<dbReference type="RefSeq" id="WP_221302804.1">
    <property type="nucleotide sequence ID" value="NZ_BAABEW010000019.1"/>
</dbReference>
<dbReference type="GO" id="GO:0005886">
    <property type="term" value="C:plasma membrane"/>
    <property type="evidence" value="ECO:0007669"/>
    <property type="project" value="UniProtKB-SubCell"/>
</dbReference>
<dbReference type="GO" id="GO:0071555">
    <property type="term" value="P:cell wall organization"/>
    <property type="evidence" value="ECO:0007669"/>
    <property type="project" value="UniProtKB-KW"/>
</dbReference>
<keyword evidence="4" id="KW-1003">Cell membrane</keyword>
<dbReference type="SUPFAM" id="SSF50685">
    <property type="entry name" value="Barwin-like endoglucanases"/>
    <property type="match status" value="1"/>
</dbReference>
<name>A0A7W8HK00_9BURK</name>
<feature type="chain" id="PRO_5031664571" description="Endolytic peptidoglycan transglycosylase RlpA" evidence="7">
    <location>
        <begin position="28"/>
        <end position="368"/>
    </location>
</feature>
<keyword evidence="10" id="KW-1185">Reference proteome</keyword>
<dbReference type="FunFam" id="2.40.40.10:FF:000003">
    <property type="entry name" value="Endolytic peptidoglycan transglycosylase RlpA"/>
    <property type="match status" value="1"/>
</dbReference>
<comment type="similarity">
    <text evidence="4 5">Belongs to the RlpA family.</text>
</comment>
<evidence type="ECO:0000256" key="1">
    <source>
        <dbReference type="ARBA" id="ARBA00022729"/>
    </source>
</evidence>
<dbReference type="HAMAP" id="MF_02071">
    <property type="entry name" value="RlpA"/>
    <property type="match status" value="1"/>
</dbReference>
<comment type="caution">
    <text evidence="9">The sequence shown here is derived from an EMBL/GenBank/DDBJ whole genome shotgun (WGS) entry which is preliminary data.</text>
</comment>